<dbReference type="PROSITE" id="PS50929">
    <property type="entry name" value="ABC_TM1F"/>
    <property type="match status" value="2"/>
</dbReference>
<dbReference type="Gene3D" id="3.40.50.300">
    <property type="entry name" value="P-loop containing nucleotide triphosphate hydrolases"/>
    <property type="match status" value="2"/>
</dbReference>
<dbReference type="SMART" id="SM00382">
    <property type="entry name" value="AAA"/>
    <property type="match status" value="2"/>
</dbReference>
<dbReference type="InterPro" id="IPR003439">
    <property type="entry name" value="ABC_transporter-like_ATP-bd"/>
</dbReference>
<comment type="caution">
    <text evidence="13">The sequence shown here is derived from an EMBL/GenBank/DDBJ whole genome shotgun (WGS) entry which is preliminary data.</text>
</comment>
<feature type="transmembrane region" description="Helical" evidence="10">
    <location>
        <begin position="130"/>
        <end position="149"/>
    </location>
</feature>
<accession>A0A1V9YW26</accession>
<dbReference type="GO" id="GO:0005524">
    <property type="term" value="F:ATP binding"/>
    <property type="evidence" value="ECO:0007669"/>
    <property type="project" value="UniProtKB-KW"/>
</dbReference>
<organism evidence="13 14">
    <name type="scientific">Thraustotheca clavata</name>
    <dbReference type="NCBI Taxonomy" id="74557"/>
    <lineage>
        <taxon>Eukaryota</taxon>
        <taxon>Sar</taxon>
        <taxon>Stramenopiles</taxon>
        <taxon>Oomycota</taxon>
        <taxon>Saprolegniomycetes</taxon>
        <taxon>Saprolegniales</taxon>
        <taxon>Achlyaceae</taxon>
        <taxon>Thraustotheca</taxon>
    </lineage>
</organism>
<dbReference type="OrthoDB" id="72376at2759"/>
<dbReference type="CDD" id="cd18579">
    <property type="entry name" value="ABC_6TM_ABCC_D1"/>
    <property type="match status" value="1"/>
</dbReference>
<dbReference type="CDD" id="cd03244">
    <property type="entry name" value="ABCC_MRP_domain2"/>
    <property type="match status" value="1"/>
</dbReference>
<evidence type="ECO:0000313" key="13">
    <source>
        <dbReference type="EMBL" id="OQR90009.1"/>
    </source>
</evidence>
<dbReference type="PROSITE" id="PS50893">
    <property type="entry name" value="ABC_TRANSPORTER_2"/>
    <property type="match status" value="2"/>
</dbReference>
<feature type="transmembrane region" description="Helical" evidence="10">
    <location>
        <begin position="847"/>
        <end position="873"/>
    </location>
</feature>
<evidence type="ECO:0000256" key="1">
    <source>
        <dbReference type="ARBA" id="ARBA00004128"/>
    </source>
</evidence>
<feature type="transmembrane region" description="Helical" evidence="10">
    <location>
        <begin position="233"/>
        <end position="257"/>
    </location>
</feature>
<reference evidence="13 14" key="1">
    <citation type="journal article" date="2014" name="Genome Biol. Evol.">
        <title>The secreted proteins of Achlya hypogyna and Thraustotheca clavata identify the ancestral oomycete secretome and reveal gene acquisitions by horizontal gene transfer.</title>
        <authorList>
            <person name="Misner I."/>
            <person name="Blouin N."/>
            <person name="Leonard G."/>
            <person name="Richards T.A."/>
            <person name="Lane C.E."/>
        </authorList>
    </citation>
    <scope>NUCLEOTIDE SEQUENCE [LARGE SCALE GENOMIC DNA]</scope>
    <source>
        <strain evidence="13 14">ATCC 34112</strain>
    </source>
</reference>
<dbReference type="EMBL" id="JNBS01002614">
    <property type="protein sequence ID" value="OQR90009.1"/>
    <property type="molecule type" value="Genomic_DNA"/>
</dbReference>
<evidence type="ECO:0000256" key="3">
    <source>
        <dbReference type="ARBA" id="ARBA00022448"/>
    </source>
</evidence>
<feature type="transmembrane region" description="Helical" evidence="10">
    <location>
        <begin position="311"/>
        <end position="334"/>
    </location>
</feature>
<dbReference type="FunFam" id="1.20.1560.10:FF:000006">
    <property type="entry name" value="ATP-binding cassette, sub-family C (CFTR/MRP), member 9"/>
    <property type="match status" value="1"/>
</dbReference>
<comment type="subcellular location">
    <subcellularLocation>
        <location evidence="1">Vacuole membrane</location>
        <topology evidence="1">Multi-pass membrane protein</topology>
    </subcellularLocation>
</comment>
<comment type="similarity">
    <text evidence="2">Belongs to the ABC transporter superfamily. ABCC family. Conjugate transporter (TC 3.A.1.208) subfamily.</text>
</comment>
<dbReference type="Pfam" id="PF00005">
    <property type="entry name" value="ABC_tran"/>
    <property type="match status" value="2"/>
</dbReference>
<dbReference type="InterPro" id="IPR027417">
    <property type="entry name" value="P-loop_NTPase"/>
</dbReference>
<dbReference type="STRING" id="74557.A0A1V9YW26"/>
<feature type="transmembrane region" description="Helical" evidence="10">
    <location>
        <begin position="86"/>
        <end position="110"/>
    </location>
</feature>
<keyword evidence="8 10" id="KW-1133">Transmembrane helix</keyword>
<dbReference type="PANTHER" id="PTHR24223">
    <property type="entry name" value="ATP-BINDING CASSETTE SUB-FAMILY C"/>
    <property type="match status" value="1"/>
</dbReference>
<evidence type="ECO:0000256" key="6">
    <source>
        <dbReference type="ARBA" id="ARBA00022741"/>
    </source>
</evidence>
<gene>
    <name evidence="13" type="ORF">THRCLA_09469</name>
</gene>
<feature type="domain" description="ABC transporter" evidence="11">
    <location>
        <begin position="1039"/>
        <end position="1273"/>
    </location>
</feature>
<evidence type="ECO:0000256" key="5">
    <source>
        <dbReference type="ARBA" id="ARBA00022737"/>
    </source>
</evidence>
<keyword evidence="7" id="KW-0067">ATP-binding</keyword>
<dbReference type="InterPro" id="IPR050173">
    <property type="entry name" value="ABC_transporter_C-like"/>
</dbReference>
<dbReference type="InterPro" id="IPR017871">
    <property type="entry name" value="ABC_transporter-like_CS"/>
</dbReference>
<keyword evidence="14" id="KW-1185">Reference proteome</keyword>
<dbReference type="FunFam" id="3.40.50.300:FF:000610">
    <property type="entry name" value="Multidrug resistance-associated ABC transporter"/>
    <property type="match status" value="1"/>
</dbReference>
<dbReference type="Gene3D" id="1.20.1560.10">
    <property type="entry name" value="ABC transporter type 1, transmembrane domain"/>
    <property type="match status" value="2"/>
</dbReference>
<feature type="transmembrane region" description="Helical" evidence="10">
    <location>
        <begin position="953"/>
        <end position="970"/>
    </location>
</feature>
<feature type="domain" description="ABC transmembrane type-1" evidence="12">
    <location>
        <begin position="95"/>
        <end position="376"/>
    </location>
</feature>
<feature type="domain" description="ABC transmembrane type-1" evidence="12">
    <location>
        <begin position="719"/>
        <end position="1004"/>
    </location>
</feature>
<dbReference type="Proteomes" id="UP000243217">
    <property type="component" value="Unassembled WGS sequence"/>
</dbReference>
<dbReference type="InterPro" id="IPR003593">
    <property type="entry name" value="AAA+_ATPase"/>
</dbReference>
<dbReference type="PROSITE" id="PS00211">
    <property type="entry name" value="ABC_TRANSPORTER_1"/>
    <property type="match status" value="1"/>
</dbReference>
<proteinExistence type="inferred from homology"/>
<dbReference type="Pfam" id="PF00664">
    <property type="entry name" value="ABC_membrane"/>
    <property type="match status" value="2"/>
</dbReference>
<dbReference type="SUPFAM" id="SSF90123">
    <property type="entry name" value="ABC transporter transmembrane region"/>
    <property type="match status" value="2"/>
</dbReference>
<dbReference type="GO" id="GO:0140359">
    <property type="term" value="F:ABC-type transporter activity"/>
    <property type="evidence" value="ECO:0007669"/>
    <property type="project" value="InterPro"/>
</dbReference>
<dbReference type="GO" id="GO:0016887">
    <property type="term" value="F:ATP hydrolysis activity"/>
    <property type="evidence" value="ECO:0007669"/>
    <property type="project" value="InterPro"/>
</dbReference>
<keyword evidence="5" id="KW-0677">Repeat</keyword>
<keyword evidence="6" id="KW-0547">Nucleotide-binding</keyword>
<dbReference type="FunFam" id="3.40.50.300:FF:000997">
    <property type="entry name" value="Multidrug resistance-associated protein 1"/>
    <property type="match status" value="1"/>
</dbReference>
<dbReference type="InterPro" id="IPR036640">
    <property type="entry name" value="ABC1_TM_sf"/>
</dbReference>
<dbReference type="SUPFAM" id="SSF52540">
    <property type="entry name" value="P-loop containing nucleoside triphosphate hydrolases"/>
    <property type="match status" value="2"/>
</dbReference>
<evidence type="ECO:0000259" key="11">
    <source>
        <dbReference type="PROSITE" id="PS50893"/>
    </source>
</evidence>
<evidence type="ECO:0000313" key="14">
    <source>
        <dbReference type="Proteomes" id="UP000243217"/>
    </source>
</evidence>
<keyword evidence="4 10" id="KW-0812">Transmembrane</keyword>
<evidence type="ECO:0000256" key="10">
    <source>
        <dbReference type="SAM" id="Phobius"/>
    </source>
</evidence>
<feature type="transmembrane region" description="Helical" evidence="10">
    <location>
        <begin position="708"/>
        <end position="731"/>
    </location>
</feature>
<protein>
    <submittedName>
        <fullName evidence="13">Multidrug resistance-associated protein 1</fullName>
    </submittedName>
</protein>
<dbReference type="PANTHER" id="PTHR24223:SF443">
    <property type="entry name" value="MULTIDRUG-RESISTANCE LIKE PROTEIN 1, ISOFORM I"/>
    <property type="match status" value="1"/>
</dbReference>
<feature type="transmembrane region" description="Helical" evidence="10">
    <location>
        <begin position="203"/>
        <end position="227"/>
    </location>
</feature>
<sequence length="1283" mass="144285">MSKIGSKKASYNTFDAPKEVHPQDKANYLTWLSFDWVVPFLRLGNERQLAPEDMWPLQDSNRVSRLAAEFNDVYQRHNKGILTSFFVIYWAKFTLLGFMQFFTVVCDLYGPGYVLGEIIATVESPALDTTYVLQLVGSLYLSQLVNGFVKSHMNYINDIVGIQFSSSLRSMLFEKAVRLSAKSKKEKTAGDIANLFSIDVINVMVFALSIHQIWIVPCQIAFVLYLLYKIVGWSVFVGLAVVIVTLIVNAVLGVLMGNEEERLFMLKDNRMKVINEVFGAIQIVKFNAWEEKFLAKIRELRQIELGSIGRFFRLLIFLITFMTSTPVLVTLAIFTAFTVLMHRTLTVTIVFSTLALFKSLQDALINLPDVVTSMVQSLVSAKRINDVLLLEEFDPSNVATGTDPIAATYANERIIIAVDNGSFAWEHDTPLFENTNLRIKKDELVVVHGAVGQGKSSLCSILLGEMEKLSGTVFVGGQVAYFSQQAWIQNTTIRENILFGKPYDRIKYQKILDACALQSDLQTFPAGDRTEIGQKGINLSGGQKARISLARACYSDADIYILDSPLSAVDAIVASEIFSKCILGLLRNKTVLLVTHNPEIIESTQVDRTILVQNGKLIESTNDLPRTLQETLITPLRAHKPYWENTNEVIPEYAPVPRYEMLVTPTARSPYKAHEILFTPRHESIDGRLIVEEERAVGRVSKKVVVAYFRAMGGICTFLLVAIATFAMQALKVGSDVWLSYWSNESEQESPEAFKKTSNLYLAIYAVLALGSCVMDTVQNSSVLFFALGASQRMFDAMLRNLLEAPMQFFDTNPIGRILNRFGDDVSSCDLGIPFSLGPILYELSSALFTIGTTLVLTQWFGVLVIPLLYVYYQYGTFFLEPLREVNRIWKTTRSPLISLVSEGIDGSVTIRAYGDKQLRRFYRLHHQKIETFCECRFAYSCINQWFSIRIQLISNTIVGLILVSIVFLHDSLSPGIVGLLITYGLSIPGNLAYMVNTWSRLETSMISPERLHEYMNIQKEGERIVVPEPKLWPSSGKVEFEDVSFRYKPNDPLVLKNVNFSVKDGEKIGIVGRTGAGKSSLMTALFRMNSVASGRILIDNVDITTIGLKNLRSHLAIIPQNPVLFKGTLRTYLDPFEEYEDDQLWSALRKVKMVERVSAVDEKLYGPVEENGENFSVGERQMLCMARALLRQAKIIVLDEATAAIDYDTDKLLQRVIREEFLTSTVLTIAHRLDTVLDCDRIMVFDKGTLVQCDTPKALVSEGQGIFFELVTEGGYMDKMTI</sequence>
<keyword evidence="9 10" id="KW-0472">Membrane</keyword>
<feature type="domain" description="ABC transporter" evidence="11">
    <location>
        <begin position="416"/>
        <end position="640"/>
    </location>
</feature>
<dbReference type="InterPro" id="IPR011527">
    <property type="entry name" value="ABC1_TM_dom"/>
</dbReference>
<dbReference type="CDD" id="cd03250">
    <property type="entry name" value="ABCC_MRP_domain1"/>
    <property type="match status" value="1"/>
</dbReference>
<dbReference type="FunFam" id="1.20.1560.10:FF:000063">
    <property type="entry name" value="Multidrug resistance protein ABC transporter"/>
    <property type="match status" value="1"/>
</dbReference>
<evidence type="ECO:0000256" key="4">
    <source>
        <dbReference type="ARBA" id="ARBA00022692"/>
    </source>
</evidence>
<evidence type="ECO:0000256" key="7">
    <source>
        <dbReference type="ARBA" id="ARBA00022840"/>
    </source>
</evidence>
<dbReference type="InterPro" id="IPR044746">
    <property type="entry name" value="ABCC_6TM_D1"/>
</dbReference>
<keyword evidence="3" id="KW-0813">Transport</keyword>
<evidence type="ECO:0000256" key="2">
    <source>
        <dbReference type="ARBA" id="ARBA00009726"/>
    </source>
</evidence>
<dbReference type="InterPro" id="IPR044726">
    <property type="entry name" value="ABCC_6TM_D2"/>
</dbReference>
<evidence type="ECO:0000256" key="9">
    <source>
        <dbReference type="ARBA" id="ARBA00023136"/>
    </source>
</evidence>
<name>A0A1V9YW26_9STRA</name>
<dbReference type="CDD" id="cd18580">
    <property type="entry name" value="ABC_6TM_ABCC_D2"/>
    <property type="match status" value="1"/>
</dbReference>
<evidence type="ECO:0000256" key="8">
    <source>
        <dbReference type="ARBA" id="ARBA00022989"/>
    </source>
</evidence>
<dbReference type="GO" id="GO:0005774">
    <property type="term" value="C:vacuolar membrane"/>
    <property type="evidence" value="ECO:0007669"/>
    <property type="project" value="UniProtKB-SubCell"/>
</dbReference>
<evidence type="ECO:0000259" key="12">
    <source>
        <dbReference type="PROSITE" id="PS50929"/>
    </source>
</evidence>
<feature type="transmembrane region" description="Helical" evidence="10">
    <location>
        <begin position="976"/>
        <end position="996"/>
    </location>
</feature>
<feature type="transmembrane region" description="Helical" evidence="10">
    <location>
        <begin position="340"/>
        <end position="357"/>
    </location>
</feature>